<organism evidence="1 2">
    <name type="scientific">Collinsella tanakaei YIT 12063</name>
    <dbReference type="NCBI Taxonomy" id="742742"/>
    <lineage>
        <taxon>Bacteria</taxon>
        <taxon>Bacillati</taxon>
        <taxon>Actinomycetota</taxon>
        <taxon>Coriobacteriia</taxon>
        <taxon>Coriobacteriales</taxon>
        <taxon>Coriobacteriaceae</taxon>
        <taxon>Collinsella</taxon>
    </lineage>
</organism>
<protein>
    <recommendedName>
        <fullName evidence="3">DUF3793 domain-containing protein</fullName>
    </recommendedName>
</protein>
<dbReference type="PATRIC" id="fig|742742.3.peg.136"/>
<keyword evidence="2" id="KW-1185">Reference proteome</keyword>
<dbReference type="EMBL" id="ADLS01000003">
    <property type="protein sequence ID" value="EGX68621.1"/>
    <property type="molecule type" value="Genomic_DNA"/>
</dbReference>
<comment type="caution">
    <text evidence="1">The sequence shown here is derived from an EMBL/GenBank/DDBJ whole genome shotgun (WGS) entry which is preliminary data.</text>
</comment>
<dbReference type="GeneID" id="62757927"/>
<dbReference type="RefSeq" id="WP_009140174.1">
    <property type="nucleotide sequence ID" value="NZ_JH126467.1"/>
</dbReference>
<dbReference type="STRING" id="742742.HMPREF9452_00137"/>
<dbReference type="OrthoDB" id="5393676at2"/>
<sequence length="230" mass="25536">MTREITKQALEAAIVRNCSPMLAGLKPACLFTFPGVFLAQGEHVDKQGLARSNRTRLLEELKPCAKALAPSGISLRVLTWRSCGALVYVYRPAMLRRWIADPHAARPLREMGYTASDLERDLDRLAQRLGGEAAPRGEKADCPMTCKHAGGRCKKDFPHEIGYFLGYPYEDVAGFIRHKGERYLAFGQWKVYANVSSALETFARYKRCTADTTSAYRSGRDLGSLAVAAM</sequence>
<evidence type="ECO:0000313" key="2">
    <source>
        <dbReference type="Proteomes" id="UP000004830"/>
    </source>
</evidence>
<dbReference type="InterPro" id="IPR024523">
    <property type="entry name" value="DUF3793"/>
</dbReference>
<accession>G1WFM4</accession>
<reference evidence="1 2" key="1">
    <citation type="submission" date="2011-06" db="EMBL/GenBank/DDBJ databases">
        <title>The Genome Sequence of Collinsella tanakaei YIT 12063.</title>
        <authorList>
            <consortium name="The Broad Institute Genome Sequencing Platform"/>
            <person name="Earl A."/>
            <person name="Ward D."/>
            <person name="Feldgarden M."/>
            <person name="Gevers D."/>
            <person name="Morotomi M."/>
            <person name="Young S.K."/>
            <person name="Zeng Q."/>
            <person name="Gargeya S."/>
            <person name="Fitzgerald M."/>
            <person name="Haas B."/>
            <person name="Abouelleil A."/>
            <person name="Alvarado L."/>
            <person name="Arachchi H.M."/>
            <person name="Berlin A."/>
            <person name="Brown A."/>
            <person name="Chapman S.B."/>
            <person name="Chen Z."/>
            <person name="Dunbar C."/>
            <person name="Freedman E."/>
            <person name="Gearin G."/>
            <person name="Gellesch M."/>
            <person name="Goldberg J."/>
            <person name="Griggs A."/>
            <person name="Gujja S."/>
            <person name="Heiman D."/>
            <person name="Howarth C."/>
            <person name="Larson L."/>
            <person name="Lui A."/>
            <person name="MacDonald P.J.P."/>
            <person name="Mehta T."/>
            <person name="Montmayeur A."/>
            <person name="Murphy C."/>
            <person name="Neiman D."/>
            <person name="Pearson M."/>
            <person name="Priest M."/>
            <person name="Roberts A."/>
            <person name="Saif S."/>
            <person name="Shea T."/>
            <person name="Shenoy N."/>
            <person name="Sisk P."/>
            <person name="Stolte C."/>
            <person name="Sykes S."/>
            <person name="Wortman J."/>
            <person name="Nusbaum C."/>
            <person name="Birren B."/>
        </authorList>
    </citation>
    <scope>NUCLEOTIDE SEQUENCE [LARGE SCALE GENOMIC DNA]</scope>
    <source>
        <strain evidence="1 2">YIT 12063</strain>
    </source>
</reference>
<evidence type="ECO:0008006" key="3">
    <source>
        <dbReference type="Google" id="ProtNLM"/>
    </source>
</evidence>
<proteinExistence type="predicted"/>
<dbReference type="Proteomes" id="UP000004830">
    <property type="component" value="Unassembled WGS sequence"/>
</dbReference>
<name>G1WFM4_9ACTN</name>
<dbReference type="HOGENOM" id="CLU_080981_1_0_11"/>
<dbReference type="Pfam" id="PF12672">
    <property type="entry name" value="DUF3793"/>
    <property type="match status" value="1"/>
</dbReference>
<gene>
    <name evidence="1" type="ORF">HMPREF9452_00137</name>
</gene>
<dbReference type="eggNOG" id="ENOG5032SGE">
    <property type="taxonomic scope" value="Bacteria"/>
</dbReference>
<dbReference type="AlphaFoldDB" id="G1WFM4"/>
<evidence type="ECO:0000313" key="1">
    <source>
        <dbReference type="EMBL" id="EGX68621.1"/>
    </source>
</evidence>